<dbReference type="AlphaFoldDB" id="A0A9N9L2C0"/>
<proteinExistence type="predicted"/>
<evidence type="ECO:0000256" key="1">
    <source>
        <dbReference type="SAM" id="MobiDB-lite"/>
    </source>
</evidence>
<feature type="region of interest" description="Disordered" evidence="1">
    <location>
        <begin position="1"/>
        <end position="22"/>
    </location>
</feature>
<sequence length="108" mass="11641">MTPQLSPQTLPRLYRPGSKPNTSTIKQSLLEDVLGVKLSLQLDVLGVKLWNTVKLSPKLPPPQNNLHHINNPTSIELAASLAAQAGCASMSNISVRHVTAMLGPSKRL</sequence>
<evidence type="ECO:0000313" key="2">
    <source>
        <dbReference type="EMBL" id="CAG8958601.1"/>
    </source>
</evidence>
<organism evidence="2 3">
    <name type="scientific">Hymenoscyphus fraxineus</name>
    <dbReference type="NCBI Taxonomy" id="746836"/>
    <lineage>
        <taxon>Eukaryota</taxon>
        <taxon>Fungi</taxon>
        <taxon>Dikarya</taxon>
        <taxon>Ascomycota</taxon>
        <taxon>Pezizomycotina</taxon>
        <taxon>Leotiomycetes</taxon>
        <taxon>Helotiales</taxon>
        <taxon>Helotiaceae</taxon>
        <taxon>Hymenoscyphus</taxon>
    </lineage>
</organism>
<gene>
    <name evidence="2" type="ORF">HYFRA_00009918</name>
</gene>
<comment type="caution">
    <text evidence="2">The sequence shown here is derived from an EMBL/GenBank/DDBJ whole genome shotgun (WGS) entry which is preliminary data.</text>
</comment>
<reference evidence="2" key="1">
    <citation type="submission" date="2021-07" db="EMBL/GenBank/DDBJ databases">
        <authorList>
            <person name="Durling M."/>
        </authorList>
    </citation>
    <scope>NUCLEOTIDE SEQUENCE</scope>
</reference>
<evidence type="ECO:0000313" key="3">
    <source>
        <dbReference type="Proteomes" id="UP000696280"/>
    </source>
</evidence>
<dbReference type="Proteomes" id="UP000696280">
    <property type="component" value="Unassembled WGS sequence"/>
</dbReference>
<keyword evidence="3" id="KW-1185">Reference proteome</keyword>
<name>A0A9N9L2C0_9HELO</name>
<protein>
    <submittedName>
        <fullName evidence="2">Uncharacterized protein</fullName>
    </submittedName>
</protein>
<dbReference type="EMBL" id="CAJVRL010000083">
    <property type="protein sequence ID" value="CAG8958601.1"/>
    <property type="molecule type" value="Genomic_DNA"/>
</dbReference>
<accession>A0A9N9L2C0</accession>